<organism evidence="2 3">
    <name type="scientific">Cardiosporidium cionae</name>
    <dbReference type="NCBI Taxonomy" id="476202"/>
    <lineage>
        <taxon>Eukaryota</taxon>
        <taxon>Sar</taxon>
        <taxon>Alveolata</taxon>
        <taxon>Apicomplexa</taxon>
        <taxon>Aconoidasida</taxon>
        <taxon>Nephromycida</taxon>
        <taxon>Cardiosporidium</taxon>
    </lineage>
</organism>
<dbReference type="EMBL" id="JADAQX010000153">
    <property type="protein sequence ID" value="KAF8821625.1"/>
    <property type="molecule type" value="Genomic_DNA"/>
</dbReference>
<keyword evidence="1" id="KW-0175">Coiled coil</keyword>
<protein>
    <submittedName>
        <fullName evidence="2">Uncharacterized protein</fullName>
    </submittedName>
</protein>
<evidence type="ECO:0000313" key="2">
    <source>
        <dbReference type="EMBL" id="KAF8821625.1"/>
    </source>
</evidence>
<sequence length="256" mass="29724">QTSSKAAPPTAAYLKETELSPSEEYRLSIPSSCVGNILWEGEICEFRDPDEHQGTDPSEFVGMVESLKDSEPLYRVQYIYHDEESSISVASCDIRRAVVVKWEEWRNWILLVKRSKESFIPFSPPTQPHYEYIHPLMDYINISYSRNTQLKNPADMRHLDFEEFAAFYKQERQHTHPRLKLVNGLERLKYLSSKALIKEIQELQTSSGSLKVKAEKATVLEKECQKLREALDASKLRITDLEAELNCMLCFTRRTN</sequence>
<evidence type="ECO:0000313" key="3">
    <source>
        <dbReference type="Proteomes" id="UP000823046"/>
    </source>
</evidence>
<dbReference type="Proteomes" id="UP000823046">
    <property type="component" value="Unassembled WGS sequence"/>
</dbReference>
<evidence type="ECO:0000256" key="1">
    <source>
        <dbReference type="SAM" id="Coils"/>
    </source>
</evidence>
<reference evidence="2 3" key="1">
    <citation type="journal article" date="2020" name="bioRxiv">
        <title>Metabolic contributions of an alphaproteobacterial endosymbiont in the apicomplexan Cardiosporidium cionae.</title>
        <authorList>
            <person name="Hunter E.S."/>
            <person name="Paight C.J."/>
            <person name="Lane C.E."/>
        </authorList>
    </citation>
    <scope>NUCLEOTIDE SEQUENCE [LARGE SCALE GENOMIC DNA]</scope>
    <source>
        <strain evidence="2">ESH_2018</strain>
    </source>
</reference>
<comment type="caution">
    <text evidence="2">The sequence shown here is derived from an EMBL/GenBank/DDBJ whole genome shotgun (WGS) entry which is preliminary data.</text>
</comment>
<accession>A0ABQ7JCG5</accession>
<gene>
    <name evidence="2" type="ORF">IE077_001799</name>
</gene>
<name>A0ABQ7JCG5_9APIC</name>
<feature type="non-terminal residue" evidence="2">
    <location>
        <position position="256"/>
    </location>
</feature>
<feature type="coiled-coil region" evidence="1">
    <location>
        <begin position="210"/>
        <end position="244"/>
    </location>
</feature>
<feature type="non-terminal residue" evidence="2">
    <location>
        <position position="1"/>
    </location>
</feature>
<proteinExistence type="predicted"/>
<keyword evidence="3" id="KW-1185">Reference proteome</keyword>